<dbReference type="Pfam" id="PF14529">
    <property type="entry name" value="Exo_endo_phos_2"/>
    <property type="match status" value="1"/>
</dbReference>
<dbReference type="AlphaFoldDB" id="A0A8B6GJ66"/>
<dbReference type="Proteomes" id="UP000596742">
    <property type="component" value="Unassembled WGS sequence"/>
</dbReference>
<evidence type="ECO:0000313" key="3">
    <source>
        <dbReference type="Proteomes" id="UP000596742"/>
    </source>
</evidence>
<accession>A0A8B6GJ66</accession>
<organism evidence="2 3">
    <name type="scientific">Mytilus galloprovincialis</name>
    <name type="common">Mediterranean mussel</name>
    <dbReference type="NCBI Taxonomy" id="29158"/>
    <lineage>
        <taxon>Eukaryota</taxon>
        <taxon>Metazoa</taxon>
        <taxon>Spiralia</taxon>
        <taxon>Lophotrochozoa</taxon>
        <taxon>Mollusca</taxon>
        <taxon>Bivalvia</taxon>
        <taxon>Autobranchia</taxon>
        <taxon>Pteriomorphia</taxon>
        <taxon>Mytilida</taxon>
        <taxon>Mytiloidea</taxon>
        <taxon>Mytilidae</taxon>
        <taxon>Mytilinae</taxon>
        <taxon>Mytilus</taxon>
    </lineage>
</organism>
<dbReference type="PANTHER" id="PTHR33776:SF4">
    <property type="entry name" value="ENDONUCLEASE_EXONUCLEASE_PHOSPHATASE DOMAIN-CONTAINING PROTEIN"/>
    <property type="match status" value="1"/>
</dbReference>
<dbReference type="PANTHER" id="PTHR33776">
    <property type="entry name" value="ENDO/EXONUCLEASE/PHOSPHATASE DOMAIN-CONTAINING PROTEIN"/>
    <property type="match status" value="1"/>
</dbReference>
<gene>
    <name evidence="2" type="ORF">MGAL_10B064560</name>
</gene>
<dbReference type="OrthoDB" id="6158007at2759"/>
<dbReference type="InterPro" id="IPR005135">
    <property type="entry name" value="Endo/exonuclease/phosphatase"/>
</dbReference>
<sequence length="154" mass="17818">MAYERRKDLKIGNVESILRQINFPSTKPILLCSVYRPPDMKVDRIDAFELEIYKASSLDLEIIIMGDINIDYANQGCSNNKWSHMIQCYGLTQVIDTPTRVTDKSKKIIDHIDTNKSDNIIETYVPYLALSDHYPVCLTRKQMLKKYLILATRS</sequence>
<evidence type="ECO:0000259" key="1">
    <source>
        <dbReference type="Pfam" id="PF14529"/>
    </source>
</evidence>
<proteinExistence type="predicted"/>
<reference evidence="2" key="1">
    <citation type="submission" date="2018-11" db="EMBL/GenBank/DDBJ databases">
        <authorList>
            <person name="Alioto T."/>
            <person name="Alioto T."/>
        </authorList>
    </citation>
    <scope>NUCLEOTIDE SEQUENCE</scope>
</reference>
<protein>
    <recommendedName>
        <fullName evidence="1">Endonuclease/exonuclease/phosphatase domain-containing protein</fullName>
    </recommendedName>
</protein>
<name>A0A8B6GJ66_MYTGA</name>
<dbReference type="SUPFAM" id="SSF56219">
    <property type="entry name" value="DNase I-like"/>
    <property type="match status" value="1"/>
</dbReference>
<dbReference type="InterPro" id="IPR036691">
    <property type="entry name" value="Endo/exonu/phosph_ase_sf"/>
</dbReference>
<keyword evidence="3" id="KW-1185">Reference proteome</keyword>
<evidence type="ECO:0000313" key="2">
    <source>
        <dbReference type="EMBL" id="VDI64537.1"/>
    </source>
</evidence>
<dbReference type="GO" id="GO:0003824">
    <property type="term" value="F:catalytic activity"/>
    <property type="evidence" value="ECO:0007669"/>
    <property type="project" value="InterPro"/>
</dbReference>
<dbReference type="EMBL" id="UYJE01008519">
    <property type="protein sequence ID" value="VDI64537.1"/>
    <property type="molecule type" value="Genomic_DNA"/>
</dbReference>
<dbReference type="Gene3D" id="3.60.10.10">
    <property type="entry name" value="Endonuclease/exonuclease/phosphatase"/>
    <property type="match status" value="1"/>
</dbReference>
<feature type="domain" description="Endonuclease/exonuclease/phosphatase" evidence="1">
    <location>
        <begin position="29"/>
        <end position="136"/>
    </location>
</feature>
<comment type="caution">
    <text evidence="2">The sequence shown here is derived from an EMBL/GenBank/DDBJ whole genome shotgun (WGS) entry which is preliminary data.</text>
</comment>